<proteinExistence type="predicted"/>
<keyword evidence="2" id="KW-1185">Reference proteome</keyword>
<evidence type="ECO:0000313" key="1">
    <source>
        <dbReference type="EMBL" id="MFD1220927.1"/>
    </source>
</evidence>
<dbReference type="RefSeq" id="WP_345591915.1">
    <property type="nucleotide sequence ID" value="NZ_BAABJG010000029.1"/>
</dbReference>
<dbReference type="EMBL" id="JBHTLU010000014">
    <property type="protein sequence ID" value="MFD1220927.1"/>
    <property type="molecule type" value="Genomic_DNA"/>
</dbReference>
<name>A0ABW3UKH8_9BACL</name>
<reference evidence="2" key="1">
    <citation type="journal article" date="2019" name="Int. J. Syst. Evol. Microbiol.">
        <title>The Global Catalogue of Microorganisms (GCM) 10K type strain sequencing project: providing services to taxonomists for standard genome sequencing and annotation.</title>
        <authorList>
            <consortium name="The Broad Institute Genomics Platform"/>
            <consortium name="The Broad Institute Genome Sequencing Center for Infectious Disease"/>
            <person name="Wu L."/>
            <person name="Ma J."/>
        </authorList>
    </citation>
    <scope>NUCLEOTIDE SEQUENCE [LARGE SCALE GENOMIC DNA]</scope>
    <source>
        <strain evidence="2">CCUG 53270</strain>
    </source>
</reference>
<accession>A0ABW3UKH8</accession>
<protein>
    <submittedName>
        <fullName evidence="1">Uncharacterized protein</fullName>
    </submittedName>
</protein>
<organism evidence="1 2">
    <name type="scientific">Paenibacillus vulneris</name>
    <dbReference type="NCBI Taxonomy" id="1133364"/>
    <lineage>
        <taxon>Bacteria</taxon>
        <taxon>Bacillati</taxon>
        <taxon>Bacillota</taxon>
        <taxon>Bacilli</taxon>
        <taxon>Bacillales</taxon>
        <taxon>Paenibacillaceae</taxon>
        <taxon>Paenibacillus</taxon>
    </lineage>
</organism>
<evidence type="ECO:0000313" key="2">
    <source>
        <dbReference type="Proteomes" id="UP001597180"/>
    </source>
</evidence>
<dbReference type="Proteomes" id="UP001597180">
    <property type="component" value="Unassembled WGS sequence"/>
</dbReference>
<comment type="caution">
    <text evidence="1">The sequence shown here is derived from an EMBL/GenBank/DDBJ whole genome shotgun (WGS) entry which is preliminary data.</text>
</comment>
<gene>
    <name evidence="1" type="ORF">ACFQ4B_12450</name>
</gene>
<sequence length="61" mass="6871">MAMAMEKIRIIANACLIRYDTGEGSIIQIVDSYKMSIEDSDLVAEQIRTKRPEIQVTRSPA</sequence>